<dbReference type="RefSeq" id="WP_013975813.1">
    <property type="nucleotide sequence ID" value="NC_015735.1"/>
</dbReference>
<dbReference type="PANTHER" id="PTHR38767:SF1">
    <property type="entry name" value="DNA POLYMERASE III SUBUNIT CHI"/>
    <property type="match status" value="1"/>
</dbReference>
<dbReference type="GO" id="GO:0032298">
    <property type="term" value="P:positive regulation of DNA-templated DNA replication initiation"/>
    <property type="evidence" value="ECO:0007669"/>
    <property type="project" value="TreeGrafter"/>
</dbReference>
<dbReference type="EMBL" id="CP002243">
    <property type="protein sequence ID" value="AEI75063.1"/>
    <property type="molecule type" value="Genomic_DNA"/>
</dbReference>
<dbReference type="GO" id="GO:0003887">
    <property type="term" value="F:DNA-directed DNA polymerase activity"/>
    <property type="evidence" value="ECO:0007669"/>
    <property type="project" value="InterPro"/>
</dbReference>
<evidence type="ECO:0000313" key="1">
    <source>
        <dbReference type="EMBL" id="AEI75063.1"/>
    </source>
</evidence>
<sequence length="147" mass="16806">MKNATFYLLNQASLNLMEWLACYFTVDKWREGKLVLIACEDEAQALRIDEALWACDPDTFVPHNLTGECSPYGTPVEICWQQRRGSNMNREVLISLLLSVYADFASSFNEVIDFVPAEATLKQLARNRYKTYRSVGFQLTTAIPPTR</sequence>
<proteinExistence type="predicted"/>
<name>F7XY87_MOREP</name>
<dbReference type="Gene3D" id="3.40.50.10110">
    <property type="entry name" value="DNA polymerase III subunit chi"/>
    <property type="match status" value="1"/>
</dbReference>
<dbReference type="HOGENOM" id="CLU_131584_0_0_6"/>
<evidence type="ECO:0000313" key="2">
    <source>
        <dbReference type="Proteomes" id="UP000000504"/>
    </source>
</evidence>
<keyword evidence="2" id="KW-1185">Reference proteome</keyword>
<dbReference type="InterPro" id="IPR007459">
    <property type="entry name" value="DNA_pol3_chi"/>
</dbReference>
<dbReference type="GO" id="GO:0006260">
    <property type="term" value="P:DNA replication"/>
    <property type="evidence" value="ECO:0007669"/>
    <property type="project" value="InterPro"/>
</dbReference>
<accession>F7XY87</accession>
<gene>
    <name evidence="1" type="primary">holC</name>
    <name evidence="1" type="ordered locus">MEPCIT_445</name>
</gene>
<dbReference type="OrthoDB" id="5297568at2"/>
<dbReference type="STRING" id="903503.MEPCIT_445"/>
<dbReference type="Pfam" id="PF04364">
    <property type="entry name" value="DNA_pol3_chi"/>
    <property type="match status" value="1"/>
</dbReference>
<organism evidence="1 2">
    <name type="scientific">Moranella endobia (strain PCIT)</name>
    <dbReference type="NCBI Taxonomy" id="903503"/>
    <lineage>
        <taxon>Bacteria</taxon>
        <taxon>Pseudomonadati</taxon>
        <taxon>Pseudomonadota</taxon>
        <taxon>Gammaproteobacteria</taxon>
        <taxon>Enterobacterales</taxon>
        <taxon>Enterobacteriaceae</taxon>
        <taxon>Candidatus Moranella</taxon>
    </lineage>
</organism>
<dbReference type="eggNOG" id="COG2927">
    <property type="taxonomic scope" value="Bacteria"/>
</dbReference>
<dbReference type="GO" id="GO:0003677">
    <property type="term" value="F:DNA binding"/>
    <property type="evidence" value="ECO:0007669"/>
    <property type="project" value="InterPro"/>
</dbReference>
<reference key="1">
    <citation type="submission" date="2010-09" db="EMBL/GenBank/DDBJ databases">
        <title>An interdependent metabolic patchwork in the nested three-way symbiosis of mealybugs.</title>
        <authorList>
            <person name="McCutcheon J.P."/>
            <person name="von Dohlen C.D."/>
        </authorList>
    </citation>
    <scope>NUCLEOTIDE SEQUENCE</scope>
    <source>
        <strain>PCIT</strain>
    </source>
</reference>
<dbReference type="SUPFAM" id="SSF102400">
    <property type="entry name" value="DNA polymerase III chi subunit"/>
    <property type="match status" value="1"/>
</dbReference>
<protein>
    <submittedName>
        <fullName evidence="1">Putative DNA polymerase III subunit chi</fullName>
    </submittedName>
</protein>
<dbReference type="InterPro" id="IPR036768">
    <property type="entry name" value="PolIII_chi_sf"/>
</dbReference>
<reference evidence="1 2" key="2">
    <citation type="journal article" date="2011" name="Curr. Biol.">
        <title>An interdependent metabolic patchwork in the nested symbiosis of mealybugs.</title>
        <authorList>
            <person name="McCutcheon J.P."/>
            <person name="von Dohlen C.D."/>
        </authorList>
    </citation>
    <scope>NUCLEOTIDE SEQUENCE [LARGE SCALE GENOMIC DNA]</scope>
    <source>
        <strain evidence="1 2">PCIT</strain>
    </source>
</reference>
<dbReference type="PANTHER" id="PTHR38767">
    <property type="entry name" value="DNA POLYMERASE III SUBUNIT CHI"/>
    <property type="match status" value="1"/>
</dbReference>
<dbReference type="KEGG" id="men:MEPCIT_445"/>
<dbReference type="Proteomes" id="UP000000504">
    <property type="component" value="Chromosome"/>
</dbReference>
<dbReference type="AlphaFoldDB" id="F7XY87"/>